<dbReference type="EMBL" id="CP124755">
    <property type="protein sequence ID" value="WGZ90185.1"/>
    <property type="molecule type" value="Genomic_DNA"/>
</dbReference>
<reference evidence="2" key="2">
    <citation type="submission" date="2023-04" db="EMBL/GenBank/DDBJ databases">
        <authorList>
            <person name="Beletskiy A.V."/>
            <person name="Mardanov A.V."/>
            <person name="Ravin N.V."/>
        </authorList>
    </citation>
    <scope>NUCLEOTIDE SEQUENCE</scope>
    <source>
        <strain evidence="2">GKL-01</strain>
    </source>
</reference>
<evidence type="ECO:0000259" key="1">
    <source>
        <dbReference type="Pfam" id="PF06048"/>
    </source>
</evidence>
<accession>A0AA95H4E2</accession>
<reference evidence="2" key="1">
    <citation type="journal article" date="2023" name="Int. J. Mol. Sci.">
        <title>Metagenomics Revealed a New Genus 'Candidatus Thiocaldithrix dubininis' gen. nov., sp. nov. and a New Species 'Candidatus Thiothrix putei' sp. nov. in the Family Thiotrichaceae, Some Members of Which Have Traits of Both Na+- and H+-Motive Energetics.</title>
        <authorList>
            <person name="Ravin N.V."/>
            <person name="Muntyan M.S."/>
            <person name="Smolyakov D.D."/>
            <person name="Rudenko T.S."/>
            <person name="Beletsky A.V."/>
            <person name="Mardanov A.V."/>
            <person name="Grabovich M.Y."/>
        </authorList>
    </citation>
    <scope>NUCLEOTIDE SEQUENCE</scope>
    <source>
        <strain evidence="2">GKL-01</strain>
    </source>
</reference>
<dbReference type="Proteomes" id="UP001300672">
    <property type="component" value="Chromosome"/>
</dbReference>
<name>A0AA95H4E2_9GAMM</name>
<evidence type="ECO:0000313" key="2">
    <source>
        <dbReference type="EMBL" id="WGZ90185.1"/>
    </source>
</evidence>
<dbReference type="AlphaFoldDB" id="A0AA95H4E2"/>
<proteinExistence type="predicted"/>
<dbReference type="KEGG" id="tdu:QJT80_11835"/>
<organism evidence="2">
    <name type="scientific">Candidatus Thiocaldithrix dubininis</name>
    <dbReference type="NCBI Taxonomy" id="3080823"/>
    <lineage>
        <taxon>Bacteria</taxon>
        <taxon>Pseudomonadati</taxon>
        <taxon>Pseudomonadota</taxon>
        <taxon>Gammaproteobacteria</taxon>
        <taxon>Thiotrichales</taxon>
        <taxon>Thiotrichaceae</taxon>
        <taxon>Candidatus Thiocaldithrix</taxon>
    </lineage>
</organism>
<dbReference type="Pfam" id="PF06048">
    <property type="entry name" value="DUF927"/>
    <property type="match status" value="1"/>
</dbReference>
<dbReference type="InterPro" id="IPR009270">
    <property type="entry name" value="DUF927"/>
</dbReference>
<feature type="domain" description="DUF927" evidence="1">
    <location>
        <begin position="31"/>
        <end position="307"/>
    </location>
</feature>
<protein>
    <submittedName>
        <fullName evidence="2">DUF927 domain-containing protein</fullName>
    </submittedName>
</protein>
<sequence length="592" mass="64474">MTNLNIVPMTTIKTDKPNTKTVQGDTGTFFVRVDGIYHAGFSKDGAPLPEKRLCAKLDVLASTCDEHSHNHGVLLKWRDNRSVVHQWAMPKVLLAGETTDAVRPLYAGGLDIRAGRGTNQKIVEYIQSATPRHWLTCVTKTGWTHTVYVTAHKVYGADADNYILQSESITTSATNQTTTQGTLEDWQAHISRYAVGNDRLILAICAAFAGALKHFSDVGNTVLHFHGNSTDGKTTAAKCAVSVLGSPENVQLWKATANGLETVATRYNDSLLVLDELRQASPKEVGDIVYMLGNGKGKVRATKQVTAHDAVTWSVIGLSTGEITLSDYLRSEGKEVYAGQELRLLNIPSNAGAGLGVFSHLHNFTNSADLANHLNNSVSQYYGVAGDAWLDHLTRDADTLSNHVPIAITSFVESLGTISNQAKRAARAFGLLATAGELATSYGITGWSEGDATRACVALFGVWLDGFGTGNREEDQIYKAAVDFIQRNPNRFHLIFKPKSPDGKEIQGADYQLNQTQYLHNRVGFQKDGVYYVLPAQIKELAPQSSYDAKAILKVLKARGFFVGDTSKQLRVPTFSTQIKVWEVSGSVLNAE</sequence>
<gene>
    <name evidence="2" type="ORF">QJT80_11835</name>
</gene>